<dbReference type="AlphaFoldDB" id="A0A183ECL5"/>
<dbReference type="EMBL" id="UYRT01087207">
    <property type="protein sequence ID" value="VDN32293.1"/>
    <property type="molecule type" value="Genomic_DNA"/>
</dbReference>
<organism evidence="3">
    <name type="scientific">Gongylonema pulchrum</name>
    <dbReference type="NCBI Taxonomy" id="637853"/>
    <lineage>
        <taxon>Eukaryota</taxon>
        <taxon>Metazoa</taxon>
        <taxon>Ecdysozoa</taxon>
        <taxon>Nematoda</taxon>
        <taxon>Chromadorea</taxon>
        <taxon>Rhabditida</taxon>
        <taxon>Spirurina</taxon>
        <taxon>Spiruromorpha</taxon>
        <taxon>Spiruroidea</taxon>
        <taxon>Gongylonematidae</taxon>
        <taxon>Gongylonema</taxon>
    </lineage>
</organism>
<dbReference type="Proteomes" id="UP000271098">
    <property type="component" value="Unassembled WGS sequence"/>
</dbReference>
<accession>A0A183ECL5</accession>
<proteinExistence type="predicted"/>
<reference evidence="3" key="1">
    <citation type="submission" date="2016-06" db="UniProtKB">
        <authorList>
            <consortium name="WormBaseParasite"/>
        </authorList>
    </citation>
    <scope>IDENTIFICATION</scope>
</reference>
<protein>
    <submittedName>
        <fullName evidence="3">DUF4158 domain-containing protein</fullName>
    </submittedName>
</protein>
<dbReference type="WBParaSite" id="GPUH_0001873101-mRNA-1">
    <property type="protein sequence ID" value="GPUH_0001873101-mRNA-1"/>
    <property type="gene ID" value="GPUH_0001873101"/>
</dbReference>
<evidence type="ECO:0000313" key="1">
    <source>
        <dbReference type="EMBL" id="VDN32293.1"/>
    </source>
</evidence>
<evidence type="ECO:0000313" key="2">
    <source>
        <dbReference type="Proteomes" id="UP000271098"/>
    </source>
</evidence>
<evidence type="ECO:0000313" key="3">
    <source>
        <dbReference type="WBParaSite" id="GPUH_0001873101-mRNA-1"/>
    </source>
</evidence>
<reference evidence="1 2" key="2">
    <citation type="submission" date="2018-11" db="EMBL/GenBank/DDBJ databases">
        <authorList>
            <consortium name="Pathogen Informatics"/>
        </authorList>
    </citation>
    <scope>NUCLEOTIDE SEQUENCE [LARGE SCALE GENOMIC DNA]</scope>
</reference>
<keyword evidence="2" id="KW-1185">Reference proteome</keyword>
<name>A0A183ECL5_9BILA</name>
<sequence length="96" mass="11136">MGLSTVEAHRVARITEFTWSDLLSEIYHTPRLIGSLSVLFPRREARSYYKPVRMVRNLEWLSSSTPLQFNNPNLYHLLYFGFGNARSLAELFQTVG</sequence>
<gene>
    <name evidence="1" type="ORF">GPUH_LOCUS18706</name>
</gene>